<dbReference type="OrthoDB" id="1099736at2"/>
<dbReference type="CDD" id="cd02947">
    <property type="entry name" value="TRX_family"/>
    <property type="match status" value="1"/>
</dbReference>
<evidence type="ECO:0000259" key="5">
    <source>
        <dbReference type="PROSITE" id="PS51352"/>
    </source>
</evidence>
<organism evidence="6 7">
    <name type="scientific">Butyricimonas faecihominis</name>
    <dbReference type="NCBI Taxonomy" id="1472416"/>
    <lineage>
        <taxon>Bacteria</taxon>
        <taxon>Pseudomonadati</taxon>
        <taxon>Bacteroidota</taxon>
        <taxon>Bacteroidia</taxon>
        <taxon>Bacteroidales</taxon>
        <taxon>Odoribacteraceae</taxon>
        <taxon>Butyricimonas</taxon>
    </lineage>
</organism>
<feature type="domain" description="Thioredoxin" evidence="5">
    <location>
        <begin position="9"/>
        <end position="133"/>
    </location>
</feature>
<protein>
    <submittedName>
        <fullName evidence="6">Thioredoxin-related protein</fullName>
    </submittedName>
</protein>
<dbReference type="InterPro" id="IPR036249">
    <property type="entry name" value="Thioredoxin-like_sf"/>
</dbReference>
<dbReference type="InterPro" id="IPR013766">
    <property type="entry name" value="Thioredoxin_domain"/>
</dbReference>
<dbReference type="Proteomes" id="UP000546007">
    <property type="component" value="Unassembled WGS sequence"/>
</dbReference>
<proteinExistence type="predicted"/>
<keyword evidence="2" id="KW-0249">Electron transport</keyword>
<dbReference type="PANTHER" id="PTHR45663:SF11">
    <property type="entry name" value="GEO12009P1"/>
    <property type="match status" value="1"/>
</dbReference>
<evidence type="ECO:0000313" key="6">
    <source>
        <dbReference type="EMBL" id="MBB4027519.1"/>
    </source>
</evidence>
<dbReference type="InterPro" id="IPR006577">
    <property type="entry name" value="UAS"/>
</dbReference>
<name>A0A7W6HYW2_9BACT</name>
<accession>A0A7W6HYW2</accession>
<evidence type="ECO:0000313" key="7">
    <source>
        <dbReference type="Proteomes" id="UP000546007"/>
    </source>
</evidence>
<dbReference type="PROSITE" id="PS00194">
    <property type="entry name" value="THIOREDOXIN_1"/>
    <property type="match status" value="1"/>
</dbReference>
<gene>
    <name evidence="6" type="ORF">GGR14_003331</name>
</gene>
<comment type="caution">
    <text evidence="6">The sequence shown here is derived from an EMBL/GenBank/DDBJ whole genome shotgun (WGS) entry which is preliminary data.</text>
</comment>
<dbReference type="SUPFAM" id="SSF52833">
    <property type="entry name" value="Thioredoxin-like"/>
    <property type="match status" value="1"/>
</dbReference>
<evidence type="ECO:0000256" key="4">
    <source>
        <dbReference type="ARBA" id="ARBA00023284"/>
    </source>
</evidence>
<evidence type="ECO:0000256" key="2">
    <source>
        <dbReference type="ARBA" id="ARBA00022982"/>
    </source>
</evidence>
<dbReference type="GO" id="GO:0015035">
    <property type="term" value="F:protein-disulfide reductase activity"/>
    <property type="evidence" value="ECO:0007669"/>
    <property type="project" value="TreeGrafter"/>
</dbReference>
<dbReference type="Pfam" id="PF00085">
    <property type="entry name" value="Thioredoxin"/>
    <property type="match status" value="1"/>
</dbReference>
<dbReference type="PROSITE" id="PS51352">
    <property type="entry name" value="THIOREDOXIN_2"/>
    <property type="match status" value="1"/>
</dbReference>
<keyword evidence="7" id="KW-1185">Reference proteome</keyword>
<dbReference type="PANTHER" id="PTHR45663">
    <property type="entry name" value="GEO12009P1"/>
    <property type="match status" value="1"/>
</dbReference>
<dbReference type="RefSeq" id="WP_124317903.1">
    <property type="nucleotide sequence ID" value="NZ_AP028155.1"/>
</dbReference>
<dbReference type="GeneID" id="93103102"/>
<keyword evidence="4" id="KW-0676">Redox-active center</keyword>
<evidence type="ECO:0000256" key="3">
    <source>
        <dbReference type="ARBA" id="ARBA00023157"/>
    </source>
</evidence>
<dbReference type="InterPro" id="IPR017937">
    <property type="entry name" value="Thioredoxin_CS"/>
</dbReference>
<dbReference type="Gene3D" id="3.40.30.10">
    <property type="entry name" value="Glutaredoxin"/>
    <property type="match status" value="1"/>
</dbReference>
<keyword evidence="1" id="KW-0813">Transport</keyword>
<dbReference type="EMBL" id="JACIES010000010">
    <property type="protein sequence ID" value="MBB4027519.1"/>
    <property type="molecule type" value="Genomic_DNA"/>
</dbReference>
<reference evidence="6 7" key="1">
    <citation type="submission" date="2020-08" db="EMBL/GenBank/DDBJ databases">
        <title>Genomic Encyclopedia of Type Strains, Phase IV (KMG-IV): sequencing the most valuable type-strain genomes for metagenomic binning, comparative biology and taxonomic classification.</title>
        <authorList>
            <person name="Goeker M."/>
        </authorList>
    </citation>
    <scope>NUCLEOTIDE SEQUENCE [LARGE SCALE GENOMIC DNA]</scope>
    <source>
        <strain evidence="6 7">DSM 105721</strain>
    </source>
</reference>
<evidence type="ECO:0000256" key="1">
    <source>
        <dbReference type="ARBA" id="ARBA00022448"/>
    </source>
</evidence>
<dbReference type="GO" id="GO:0005737">
    <property type="term" value="C:cytoplasm"/>
    <property type="evidence" value="ECO:0007669"/>
    <property type="project" value="TreeGrafter"/>
</dbReference>
<keyword evidence="3" id="KW-1015">Disulfide bond</keyword>
<sequence length="423" mass="48679">MKKVFYLLVFLVGTLGNLSAQMVLFEGTFEEAEEKAKEEKKDLFVDFYADWCGPCKAMASEVFTRPEVGEYFNAHFICLQVNVEAKENANLAKTYRVIALPTMVFIRSGKELRRIEGVKAPEAFIKEAKIALGEELSFDQLYDKFKKDKKNFELQQQLLLDAPVFMSSLQGYDREKWASRIESLFPDYLKNKKLENMVNEQDFTILSMYHSQVSKQDPIFDFVVAHFNEYAQIVGKEQVSGYLIGLNNSYIIQLCKKGDLAYKDRLGRVNRDLKEVYSGITFGSLSVLDAITLLSDATYYLYKQDERKFFENMDKYLAGMGDKAELEDYTQSLEDLSVAYNGNLSKTAYTKSIVWITKALEKEMSPQLRTRLLMMMGQCFQSIDNKEKAKQAYNQAFLVSAEISDKMQMKQIQETIQQCLLGL</sequence>
<dbReference type="SMART" id="SM00594">
    <property type="entry name" value="UAS"/>
    <property type="match status" value="1"/>
</dbReference>
<dbReference type="AlphaFoldDB" id="A0A7W6HYW2"/>